<keyword evidence="2" id="KW-1185">Reference proteome</keyword>
<dbReference type="PATRIC" id="fig|1263870.3.peg.5770"/>
<comment type="caution">
    <text evidence="1">The sequence shown here is derived from an EMBL/GenBank/DDBJ whole genome shotgun (WGS) entry which is preliminary data.</text>
</comment>
<accession>M5TVC1</accession>
<name>M5TVC1_9BACT</name>
<organism evidence="1 2">
    <name type="scientific">Rhodopirellula sallentina SM41</name>
    <dbReference type="NCBI Taxonomy" id="1263870"/>
    <lineage>
        <taxon>Bacteria</taxon>
        <taxon>Pseudomonadati</taxon>
        <taxon>Planctomycetota</taxon>
        <taxon>Planctomycetia</taxon>
        <taxon>Pirellulales</taxon>
        <taxon>Pirellulaceae</taxon>
        <taxon>Rhodopirellula</taxon>
    </lineage>
</organism>
<dbReference type="AlphaFoldDB" id="M5TVC1"/>
<dbReference type="EMBL" id="ANOH01000379">
    <property type="protein sequence ID" value="EMI53120.1"/>
    <property type="molecule type" value="Genomic_DNA"/>
</dbReference>
<sequence length="40" mass="4213">MALHSVQISSISNAILRDANLLACVNGTVRYDIGCAMAYG</sequence>
<protein>
    <submittedName>
        <fullName evidence="1">Uncharacterized protein</fullName>
    </submittedName>
</protein>
<dbReference type="Proteomes" id="UP000011885">
    <property type="component" value="Unassembled WGS sequence"/>
</dbReference>
<evidence type="ECO:0000313" key="2">
    <source>
        <dbReference type="Proteomes" id="UP000011885"/>
    </source>
</evidence>
<reference evidence="1 2" key="1">
    <citation type="journal article" date="2013" name="Mar. Genomics">
        <title>Expression of sulfatases in Rhodopirellula baltica and the diversity of sulfatases in the genus Rhodopirellula.</title>
        <authorList>
            <person name="Wegner C.E."/>
            <person name="Richter-Heitmann T."/>
            <person name="Klindworth A."/>
            <person name="Klockow C."/>
            <person name="Richter M."/>
            <person name="Achstetter T."/>
            <person name="Glockner F.O."/>
            <person name="Harder J."/>
        </authorList>
    </citation>
    <scope>NUCLEOTIDE SEQUENCE [LARGE SCALE GENOMIC DNA]</scope>
    <source>
        <strain evidence="1 2">SM41</strain>
    </source>
</reference>
<gene>
    <name evidence="1" type="ORF">RSSM_05442</name>
</gene>
<evidence type="ECO:0000313" key="1">
    <source>
        <dbReference type="EMBL" id="EMI53120.1"/>
    </source>
</evidence>
<proteinExistence type="predicted"/>